<name>A0ABQ0AZ63_9FIRM</name>
<dbReference type="Proteomes" id="UP001600894">
    <property type="component" value="Unassembled WGS sequence"/>
</dbReference>
<protein>
    <submittedName>
        <fullName evidence="1">Uncharacterized protein</fullName>
    </submittedName>
</protein>
<keyword evidence="2" id="KW-1185">Reference proteome</keyword>
<organism evidence="1 2">
    <name type="scientific">Enterocloster alcoholdehydrogenati</name>
    <dbReference type="NCBI Taxonomy" id="2547410"/>
    <lineage>
        <taxon>Bacteria</taxon>
        <taxon>Bacillati</taxon>
        <taxon>Bacillota</taxon>
        <taxon>Clostridia</taxon>
        <taxon>Lachnospirales</taxon>
        <taxon>Lachnospiraceae</taxon>
        <taxon>Enterocloster</taxon>
    </lineage>
</organism>
<comment type="caution">
    <text evidence="1">The sequence shown here is derived from an EMBL/GenBank/DDBJ whole genome shotgun (WGS) entry which is preliminary data.</text>
</comment>
<sequence length="275" mass="30516">MYTQETTLANQEKFLLPATIESDFTQEELADDMDGMQMSFQRVKIPGGGMVQFELPSDDPDNPDYAKVLVGVILYNHSNNAYWPEGSEYDENTSPLCSSVDGKTGIGEPGGLCATCALNQYGTAPEGAGKACKNMRILYLLRSGDYMPLQVTLPPTSLRPFKDFINQSFIFRRRATCGSVIQIGLKKMNNGSNDYSVATFRRLYDFEGEELTQMRAFAGSFKEQVKLMLQQRADSNEEQHSDICEYTEAESLPVSAGTHFCMGNPIDGEREALPA</sequence>
<proteinExistence type="predicted"/>
<gene>
    <name evidence="1" type="ORF">F130042H8_23840</name>
</gene>
<dbReference type="EMBL" id="BAABXL010000001">
    <property type="protein sequence ID" value="GAA6269324.1"/>
    <property type="molecule type" value="Genomic_DNA"/>
</dbReference>
<accession>A0ABQ0AZ63</accession>
<evidence type="ECO:0000313" key="2">
    <source>
        <dbReference type="Proteomes" id="UP001600894"/>
    </source>
</evidence>
<dbReference type="RefSeq" id="WP_390470061.1">
    <property type="nucleotide sequence ID" value="NZ_BAABXL010000001.1"/>
</dbReference>
<reference evidence="1 2" key="1">
    <citation type="submission" date="2024-04" db="EMBL/GenBank/DDBJ databases">
        <title>Defined microbial consortia suppress multidrug-resistant proinflammatory Enterobacteriaceae via ecological control.</title>
        <authorList>
            <person name="Furuichi M."/>
            <person name="Kawaguchi T."/>
            <person name="Pust M."/>
            <person name="Yasuma K."/>
            <person name="Plichta D."/>
            <person name="Hasegawa N."/>
            <person name="Ohya T."/>
            <person name="Bhattarai S."/>
            <person name="Sasajima S."/>
            <person name="Aoto Y."/>
            <person name="Tuganbaev T."/>
            <person name="Yaginuma M."/>
            <person name="Ueda M."/>
            <person name="Okahashi N."/>
            <person name="Amafuji K."/>
            <person name="Kiridooshi Y."/>
            <person name="Sugita K."/>
            <person name="Strazar M."/>
            <person name="Skelly A."/>
            <person name="Suda W."/>
            <person name="Hattori M."/>
            <person name="Nakamoto N."/>
            <person name="Caballero S."/>
            <person name="Norman J."/>
            <person name="Olle B."/>
            <person name="Tanoue T."/>
            <person name="Arita M."/>
            <person name="Bucci V."/>
            <person name="Atarashi K."/>
            <person name="Xavier R."/>
            <person name="Honda K."/>
        </authorList>
    </citation>
    <scope>NUCLEOTIDE SEQUENCE [LARGE SCALE GENOMIC DNA]</scope>
    <source>
        <strain evidence="2">f13</strain>
    </source>
</reference>
<evidence type="ECO:0000313" key="1">
    <source>
        <dbReference type="EMBL" id="GAA6269324.1"/>
    </source>
</evidence>